<keyword evidence="13 16" id="KW-0472">Membrane</keyword>
<feature type="transmembrane region" description="Helical" evidence="16">
    <location>
        <begin position="298"/>
        <end position="323"/>
    </location>
</feature>
<dbReference type="SUPFAM" id="SSF57850">
    <property type="entry name" value="RING/U-box"/>
    <property type="match status" value="1"/>
</dbReference>
<dbReference type="SMART" id="SM00744">
    <property type="entry name" value="RINGv"/>
    <property type="match status" value="1"/>
</dbReference>
<feature type="compositionally biased region" description="Basic and acidic residues" evidence="15">
    <location>
        <begin position="219"/>
        <end position="229"/>
    </location>
</feature>
<evidence type="ECO:0000256" key="8">
    <source>
        <dbReference type="ARBA" id="ARBA00022729"/>
    </source>
</evidence>
<evidence type="ECO:0000256" key="9">
    <source>
        <dbReference type="ARBA" id="ARBA00022771"/>
    </source>
</evidence>
<name>A0AAE0L1W1_9CHLO</name>
<keyword evidence="11" id="KW-0862">Zinc</keyword>
<keyword evidence="9 14" id="KW-0863">Zinc-finger</keyword>
<dbReference type="AlphaFoldDB" id="A0AAE0L1W1"/>
<dbReference type="EC" id="2.3.2.27" evidence="4"/>
<evidence type="ECO:0000256" key="13">
    <source>
        <dbReference type="ARBA" id="ARBA00023136"/>
    </source>
</evidence>
<keyword evidence="12 16" id="KW-1133">Transmembrane helix</keyword>
<evidence type="ECO:0000313" key="19">
    <source>
        <dbReference type="Proteomes" id="UP001190700"/>
    </source>
</evidence>
<protein>
    <recommendedName>
        <fullName evidence="4">RING-type E3 ubiquitin transferase</fullName>
        <ecNumber evidence="4">2.3.2.27</ecNumber>
    </recommendedName>
</protein>
<evidence type="ECO:0000256" key="12">
    <source>
        <dbReference type="ARBA" id="ARBA00022989"/>
    </source>
</evidence>
<comment type="catalytic activity">
    <reaction evidence="1">
        <text>S-ubiquitinyl-[E2 ubiquitin-conjugating enzyme]-L-cysteine + [acceptor protein]-L-lysine = [E2 ubiquitin-conjugating enzyme]-L-cysteine + N(6)-ubiquitinyl-[acceptor protein]-L-lysine.</text>
        <dbReference type="EC" id="2.3.2.27"/>
    </reaction>
</comment>
<accession>A0AAE0L1W1</accession>
<dbReference type="PANTHER" id="PTHR22763:SF162">
    <property type="entry name" value="TRANSMEMBRANE E3 UBIQUITIN-PROTEIN LIGASE 1"/>
    <property type="match status" value="1"/>
</dbReference>
<dbReference type="GO" id="GO:0061630">
    <property type="term" value="F:ubiquitin protein ligase activity"/>
    <property type="evidence" value="ECO:0007669"/>
    <property type="project" value="UniProtKB-EC"/>
</dbReference>
<evidence type="ECO:0000256" key="4">
    <source>
        <dbReference type="ARBA" id="ARBA00012483"/>
    </source>
</evidence>
<dbReference type="GO" id="GO:0012505">
    <property type="term" value="C:endomembrane system"/>
    <property type="evidence" value="ECO:0007669"/>
    <property type="project" value="UniProtKB-SubCell"/>
</dbReference>
<comment type="caution">
    <text evidence="18">The sequence shown here is derived from an EMBL/GenBank/DDBJ whole genome shotgun (WGS) entry which is preliminary data.</text>
</comment>
<evidence type="ECO:0000256" key="5">
    <source>
        <dbReference type="ARBA" id="ARBA00022679"/>
    </source>
</evidence>
<evidence type="ECO:0000256" key="1">
    <source>
        <dbReference type="ARBA" id="ARBA00000900"/>
    </source>
</evidence>
<feature type="transmembrane region" description="Helical" evidence="16">
    <location>
        <begin position="329"/>
        <end position="348"/>
    </location>
</feature>
<dbReference type="SMART" id="SM00184">
    <property type="entry name" value="RING"/>
    <property type="match status" value="1"/>
</dbReference>
<dbReference type="InterPro" id="IPR050731">
    <property type="entry name" value="HRD1_E3_ubiq-ligases"/>
</dbReference>
<feature type="transmembrane region" description="Helical" evidence="16">
    <location>
        <begin position="460"/>
        <end position="483"/>
    </location>
</feature>
<dbReference type="PANTHER" id="PTHR22763">
    <property type="entry name" value="RING ZINC FINGER PROTEIN"/>
    <property type="match status" value="1"/>
</dbReference>
<dbReference type="Pfam" id="PF11145">
    <property type="entry name" value="DUF2921"/>
    <property type="match status" value="1"/>
</dbReference>
<comment type="pathway">
    <text evidence="3">Protein modification; protein ubiquitination.</text>
</comment>
<evidence type="ECO:0000256" key="11">
    <source>
        <dbReference type="ARBA" id="ARBA00022833"/>
    </source>
</evidence>
<evidence type="ECO:0000256" key="14">
    <source>
        <dbReference type="PROSITE-ProRule" id="PRU00175"/>
    </source>
</evidence>
<organism evidence="18 19">
    <name type="scientific">Cymbomonas tetramitiformis</name>
    <dbReference type="NCBI Taxonomy" id="36881"/>
    <lineage>
        <taxon>Eukaryota</taxon>
        <taxon>Viridiplantae</taxon>
        <taxon>Chlorophyta</taxon>
        <taxon>Pyramimonadophyceae</taxon>
        <taxon>Pyramimonadales</taxon>
        <taxon>Pyramimonadaceae</taxon>
        <taxon>Cymbomonas</taxon>
    </lineage>
</organism>
<evidence type="ECO:0000256" key="7">
    <source>
        <dbReference type="ARBA" id="ARBA00022723"/>
    </source>
</evidence>
<dbReference type="InterPro" id="IPR013083">
    <property type="entry name" value="Znf_RING/FYVE/PHD"/>
</dbReference>
<dbReference type="Proteomes" id="UP001190700">
    <property type="component" value="Unassembled WGS sequence"/>
</dbReference>
<keyword evidence="8" id="KW-0732">Signal</keyword>
<dbReference type="GO" id="GO:0043161">
    <property type="term" value="P:proteasome-mediated ubiquitin-dependent protein catabolic process"/>
    <property type="evidence" value="ECO:0007669"/>
    <property type="project" value="TreeGrafter"/>
</dbReference>
<evidence type="ECO:0000256" key="3">
    <source>
        <dbReference type="ARBA" id="ARBA00004906"/>
    </source>
</evidence>
<dbReference type="InterPro" id="IPR001841">
    <property type="entry name" value="Znf_RING"/>
</dbReference>
<dbReference type="Gene3D" id="3.30.40.10">
    <property type="entry name" value="Zinc/RING finger domain, C3HC4 (zinc finger)"/>
    <property type="match status" value="1"/>
</dbReference>
<dbReference type="GO" id="GO:0008270">
    <property type="term" value="F:zinc ion binding"/>
    <property type="evidence" value="ECO:0007669"/>
    <property type="project" value="UniProtKB-KW"/>
</dbReference>
<keyword evidence="5" id="KW-0808">Transferase</keyword>
<feature type="transmembrane region" description="Helical" evidence="16">
    <location>
        <begin position="382"/>
        <end position="411"/>
    </location>
</feature>
<feature type="transmembrane region" description="Helical" evidence="16">
    <location>
        <begin position="267"/>
        <end position="286"/>
    </location>
</feature>
<dbReference type="PROSITE" id="PS50089">
    <property type="entry name" value="ZF_RING_2"/>
    <property type="match status" value="1"/>
</dbReference>
<dbReference type="InterPro" id="IPR021319">
    <property type="entry name" value="DUF2921"/>
</dbReference>
<evidence type="ECO:0000256" key="16">
    <source>
        <dbReference type="SAM" id="Phobius"/>
    </source>
</evidence>
<feature type="transmembrane region" description="Helical" evidence="16">
    <location>
        <begin position="431"/>
        <end position="448"/>
    </location>
</feature>
<keyword evidence="19" id="KW-1185">Reference proteome</keyword>
<keyword evidence="6 16" id="KW-0812">Transmembrane</keyword>
<gene>
    <name evidence="18" type="ORF">CYMTET_22670</name>
</gene>
<keyword evidence="7" id="KW-0479">Metal-binding</keyword>
<feature type="region of interest" description="Disordered" evidence="15">
    <location>
        <begin position="165"/>
        <end position="192"/>
    </location>
</feature>
<evidence type="ECO:0000259" key="17">
    <source>
        <dbReference type="PROSITE" id="PS50089"/>
    </source>
</evidence>
<evidence type="ECO:0000256" key="10">
    <source>
        <dbReference type="ARBA" id="ARBA00022786"/>
    </source>
</evidence>
<evidence type="ECO:0000313" key="18">
    <source>
        <dbReference type="EMBL" id="KAK3268847.1"/>
    </source>
</evidence>
<dbReference type="Pfam" id="PF13639">
    <property type="entry name" value="zf-RING_2"/>
    <property type="match status" value="1"/>
</dbReference>
<reference evidence="18 19" key="1">
    <citation type="journal article" date="2015" name="Genome Biol. Evol.">
        <title>Comparative Genomics of a Bacterivorous Green Alga Reveals Evolutionary Causalities and Consequences of Phago-Mixotrophic Mode of Nutrition.</title>
        <authorList>
            <person name="Burns J.A."/>
            <person name="Paasch A."/>
            <person name="Narechania A."/>
            <person name="Kim E."/>
        </authorList>
    </citation>
    <scope>NUCLEOTIDE SEQUENCE [LARGE SCALE GENOMIC DNA]</scope>
    <source>
        <strain evidence="18 19">PLY_AMNH</strain>
    </source>
</reference>
<keyword evidence="10" id="KW-0833">Ubl conjugation pathway</keyword>
<evidence type="ECO:0000256" key="15">
    <source>
        <dbReference type="SAM" id="MobiDB-lite"/>
    </source>
</evidence>
<feature type="region of interest" description="Disordered" evidence="15">
    <location>
        <begin position="209"/>
        <end position="229"/>
    </location>
</feature>
<feature type="domain" description="RING-type" evidence="17">
    <location>
        <begin position="524"/>
        <end position="567"/>
    </location>
</feature>
<dbReference type="InterPro" id="IPR011016">
    <property type="entry name" value="Znf_RING-CH"/>
</dbReference>
<comment type="subcellular location">
    <subcellularLocation>
        <location evidence="2">Endomembrane system</location>
        <topology evidence="2">Multi-pass membrane protein</topology>
    </subcellularLocation>
</comment>
<dbReference type="EMBL" id="LGRX02011530">
    <property type="protein sequence ID" value="KAK3268847.1"/>
    <property type="molecule type" value="Genomic_DNA"/>
</dbReference>
<evidence type="ECO:0000256" key="2">
    <source>
        <dbReference type="ARBA" id="ARBA00004127"/>
    </source>
</evidence>
<proteinExistence type="predicted"/>
<sequence length="573" mass="65881">MCAHLPEVSAWGFWGRKEGNQAKETSSSEIAKEESINFPRNVSGTYKGSWKATKIMNSTNSKMKFLNKQSGVIIFQLTSTPTKEEDVQYIQGEVVLREGMYVTSEDVHMMLEGVYIRPLGELQVMLNSDISLELSESDVEDGGNDYRSALRQAAEHLALYGFYPREKAETPPQELRTDPALGSPEEATAAAPKPDFDFHKRCKFKMNGHLTDPEETALDPEKPRPHKKDHELPKMLQFNGTVVSENCDIELEVNTTSIQLQAYYNKAINYTLMVTCIGLAQMLLLMQQIDYTNTQARLSKVSLLTIGQQAIIDAYLCLLHLTVGIVMEHLFNAFATAAFFEFVTFSVLEMRYMLTIWKARQPANVDSWNTLRRELSILYSRFYGFLLGGIILIYQMQSMLRYLLVVFYSFWWPQIFHNAYSDVHKPLSPQYILGISATRLAIPLYIYGCPHNFVRQAPDYTFCWCLLVYVGLQAGILLMQHYLGPRCFIPKRFLPVKYDYFRQTLLNQMEDDVEMGCNIDDPDCVICMMPVPTNQLQQRMVTPCDHFFHPECLQRWMEVKMECPTCRRGLPPQ</sequence>
<evidence type="ECO:0000256" key="6">
    <source>
        <dbReference type="ARBA" id="ARBA00022692"/>
    </source>
</evidence>